<feature type="transmembrane region" description="Helical" evidence="1">
    <location>
        <begin position="99"/>
        <end position="116"/>
    </location>
</feature>
<dbReference type="InterPro" id="IPR007401">
    <property type="entry name" value="DUF454"/>
</dbReference>
<dbReference type="AlphaFoldDB" id="A0A1X6WLG4"/>
<dbReference type="OrthoDB" id="5690292at2"/>
<organism evidence="2 3">
    <name type="scientific">Vagococcus fluvialis bH819</name>
    <dbReference type="NCBI Taxonomy" id="1255619"/>
    <lineage>
        <taxon>Bacteria</taxon>
        <taxon>Bacillati</taxon>
        <taxon>Bacillota</taxon>
        <taxon>Bacilli</taxon>
        <taxon>Lactobacillales</taxon>
        <taxon>Enterococcaceae</taxon>
        <taxon>Vagococcus</taxon>
    </lineage>
</organism>
<sequence>MKKIIFFILGCLTFVLGTIGLFLPVLPTVPFYLATSFLWVNSSQKWHDYFTQTTWYKTHMQGIIENREMSSSQLRKILGIVFVTLGIPFLLVDSLIMRIVLATVFIAHCIFLPMYFKKKEKVVEENNF</sequence>
<proteinExistence type="predicted"/>
<keyword evidence="3" id="KW-1185">Reference proteome</keyword>
<keyword evidence="1" id="KW-1133">Transmembrane helix</keyword>
<accession>A0A1X6WLG4</accession>
<evidence type="ECO:0000313" key="2">
    <source>
        <dbReference type="EMBL" id="SLM85099.1"/>
    </source>
</evidence>
<dbReference type="Pfam" id="PF04304">
    <property type="entry name" value="DUF454"/>
    <property type="match status" value="1"/>
</dbReference>
<dbReference type="PANTHER" id="PTHR35813">
    <property type="entry name" value="INNER MEMBRANE PROTEIN YBAN"/>
    <property type="match status" value="1"/>
</dbReference>
<dbReference type="EMBL" id="FWFD01000007">
    <property type="protein sequence ID" value="SLM85099.1"/>
    <property type="molecule type" value="Genomic_DNA"/>
</dbReference>
<keyword evidence="1" id="KW-0812">Transmembrane</keyword>
<name>A0A1X6WLG4_9ENTE</name>
<evidence type="ECO:0008006" key="4">
    <source>
        <dbReference type="Google" id="ProtNLM"/>
    </source>
</evidence>
<keyword evidence="1" id="KW-0472">Membrane</keyword>
<reference evidence="3" key="1">
    <citation type="submission" date="2017-02" db="EMBL/GenBank/DDBJ databases">
        <authorList>
            <person name="Dridi B."/>
        </authorList>
    </citation>
    <scope>NUCLEOTIDE SEQUENCE [LARGE SCALE GENOMIC DNA]</scope>
    <source>
        <strain evidence="3">bH819</strain>
    </source>
</reference>
<gene>
    <name evidence="2" type="ORF">FM121_03310</name>
</gene>
<evidence type="ECO:0000256" key="1">
    <source>
        <dbReference type="SAM" id="Phobius"/>
    </source>
</evidence>
<protein>
    <recommendedName>
        <fullName evidence="4">DUF454 domain-containing protein</fullName>
    </recommendedName>
</protein>
<evidence type="ECO:0000313" key="3">
    <source>
        <dbReference type="Proteomes" id="UP000195918"/>
    </source>
</evidence>
<dbReference type="Proteomes" id="UP000195918">
    <property type="component" value="Unassembled WGS sequence"/>
</dbReference>
<dbReference type="GO" id="GO:0005886">
    <property type="term" value="C:plasma membrane"/>
    <property type="evidence" value="ECO:0007669"/>
    <property type="project" value="TreeGrafter"/>
</dbReference>
<dbReference type="RefSeq" id="WP_086950739.1">
    <property type="nucleotide sequence ID" value="NZ_FWFD01000007.1"/>
</dbReference>
<dbReference type="PANTHER" id="PTHR35813:SF1">
    <property type="entry name" value="INNER MEMBRANE PROTEIN YBAN"/>
    <property type="match status" value="1"/>
</dbReference>